<dbReference type="GO" id="GO:0004016">
    <property type="term" value="F:adenylate cyclase activity"/>
    <property type="evidence" value="ECO:0007669"/>
    <property type="project" value="TreeGrafter"/>
</dbReference>
<feature type="domain" description="Bacterial transcriptional activator" evidence="3">
    <location>
        <begin position="113"/>
        <end position="245"/>
    </location>
</feature>
<dbReference type="SMART" id="SM01043">
    <property type="entry name" value="BTAD"/>
    <property type="match status" value="1"/>
</dbReference>
<dbReference type="Pfam" id="PF13191">
    <property type="entry name" value="AAA_16"/>
    <property type="match status" value="1"/>
</dbReference>
<evidence type="ECO:0000256" key="2">
    <source>
        <dbReference type="ARBA" id="ARBA00022840"/>
    </source>
</evidence>
<proteinExistence type="predicted"/>
<evidence type="ECO:0000313" key="4">
    <source>
        <dbReference type="EMBL" id="GEJ55942.1"/>
    </source>
</evidence>
<dbReference type="GO" id="GO:0003677">
    <property type="term" value="F:DNA binding"/>
    <property type="evidence" value="ECO:0007669"/>
    <property type="project" value="InterPro"/>
</dbReference>
<gene>
    <name evidence="4" type="ORF">AMYX_06830</name>
</gene>
<comment type="caution">
    <text evidence="4">The sequence shown here is derived from an EMBL/GenBank/DDBJ whole genome shotgun (WGS) entry which is preliminary data.</text>
</comment>
<dbReference type="InterPro" id="IPR041664">
    <property type="entry name" value="AAA_16"/>
</dbReference>
<dbReference type="SUPFAM" id="SSF52540">
    <property type="entry name" value="P-loop containing nucleoside triphosphate hydrolases"/>
    <property type="match status" value="1"/>
</dbReference>
<dbReference type="AlphaFoldDB" id="A0A7I9VHR0"/>
<dbReference type="InterPro" id="IPR027417">
    <property type="entry name" value="P-loop_NTPase"/>
</dbReference>
<evidence type="ECO:0000259" key="3">
    <source>
        <dbReference type="SMART" id="SM01043"/>
    </source>
</evidence>
<dbReference type="GO" id="GO:0006355">
    <property type="term" value="P:regulation of DNA-templated transcription"/>
    <property type="evidence" value="ECO:0007669"/>
    <property type="project" value="InterPro"/>
</dbReference>
<dbReference type="InterPro" id="IPR011990">
    <property type="entry name" value="TPR-like_helical_dom_sf"/>
</dbReference>
<organism evidence="4 5">
    <name type="scientific">Anaeromyxobacter diazotrophicus</name>
    <dbReference type="NCBI Taxonomy" id="2590199"/>
    <lineage>
        <taxon>Bacteria</taxon>
        <taxon>Pseudomonadati</taxon>
        <taxon>Myxococcota</taxon>
        <taxon>Myxococcia</taxon>
        <taxon>Myxococcales</taxon>
        <taxon>Cystobacterineae</taxon>
        <taxon>Anaeromyxobacteraceae</taxon>
        <taxon>Anaeromyxobacter</taxon>
    </lineage>
</organism>
<dbReference type="Pfam" id="PF03704">
    <property type="entry name" value="BTAD"/>
    <property type="match status" value="1"/>
</dbReference>
<dbReference type="InterPro" id="IPR005158">
    <property type="entry name" value="BTAD"/>
</dbReference>
<evidence type="ECO:0000256" key="1">
    <source>
        <dbReference type="ARBA" id="ARBA00022741"/>
    </source>
</evidence>
<evidence type="ECO:0000313" key="5">
    <source>
        <dbReference type="Proteomes" id="UP000503640"/>
    </source>
</evidence>
<dbReference type="GO" id="GO:0005737">
    <property type="term" value="C:cytoplasm"/>
    <property type="evidence" value="ECO:0007669"/>
    <property type="project" value="TreeGrafter"/>
</dbReference>
<dbReference type="InterPro" id="IPR016032">
    <property type="entry name" value="Sig_transdc_resp-reg_C-effctor"/>
</dbReference>
<dbReference type="Gene3D" id="1.25.40.10">
    <property type="entry name" value="Tetratricopeptide repeat domain"/>
    <property type="match status" value="2"/>
</dbReference>
<dbReference type="PANTHER" id="PTHR16305:SF35">
    <property type="entry name" value="TRANSCRIPTIONAL ACTIVATOR DOMAIN"/>
    <property type="match status" value="1"/>
</dbReference>
<reference evidence="5" key="1">
    <citation type="journal article" date="2020" name="Appl. Environ. Microbiol.">
        <title>Diazotrophic Anaeromyxobacter Isolates from Soils.</title>
        <authorList>
            <person name="Masuda Y."/>
            <person name="Yamanaka H."/>
            <person name="Xu Z.X."/>
            <person name="Shiratori Y."/>
            <person name="Aono T."/>
            <person name="Amachi S."/>
            <person name="Senoo K."/>
            <person name="Itoh H."/>
        </authorList>
    </citation>
    <scope>NUCLEOTIDE SEQUENCE [LARGE SCALE GENOMIC DNA]</scope>
    <source>
        <strain evidence="5">R267</strain>
    </source>
</reference>
<dbReference type="PANTHER" id="PTHR16305">
    <property type="entry name" value="TESTICULAR SOLUBLE ADENYLYL CYCLASE"/>
    <property type="match status" value="1"/>
</dbReference>
<dbReference type="SUPFAM" id="SSF46894">
    <property type="entry name" value="C-terminal effector domain of the bipartite response regulators"/>
    <property type="match status" value="1"/>
</dbReference>
<name>A0A7I9VHR0_9BACT</name>
<dbReference type="SUPFAM" id="SSF48452">
    <property type="entry name" value="TPR-like"/>
    <property type="match status" value="2"/>
</dbReference>
<dbReference type="EMBL" id="BJTG01000002">
    <property type="protein sequence ID" value="GEJ55942.1"/>
    <property type="molecule type" value="Genomic_DNA"/>
</dbReference>
<keyword evidence="5" id="KW-1185">Reference proteome</keyword>
<dbReference type="Gene3D" id="1.10.10.10">
    <property type="entry name" value="Winged helix-like DNA-binding domain superfamily/Winged helix DNA-binding domain"/>
    <property type="match status" value="1"/>
</dbReference>
<accession>A0A7I9VHR0</accession>
<dbReference type="RefSeq" id="WP_176062987.1">
    <property type="nucleotide sequence ID" value="NZ_BJTG01000002.1"/>
</dbReference>
<keyword evidence="2" id="KW-0067">ATP-binding</keyword>
<sequence length="1127" mass="118419">MIGECRPAALPARAAAPIKVFLLGRFEVVRGDAPIPYASWRRRRPADLLQLMALAPGRTLPRDAAIDRLWPERDGSNGANNLHRALYDLRQILGGRFVDLERGELRLAPEVWVDVDAFLAAAGSPDELEEAVALYRGELAPEHRDAAWLEEPRALLRRRFAAAALPLARQLAERRDAARAIPLLRRVLDVDPAAEVPQRLLVRLLAETGRRADALRQADAAEAALRAGGSHGPSPELAALREAVLRGEVGPSQARLPYDGFRRAARRLLGTPEPAPLRGRASSLLLFESLVEQGAGALVLLGERGVGKTRLAVEGARLAQEAGAVVMSGVFRAGRAVPFGGFADLFSDYLRAGGLGAADPFSELAHPAGPHDAQKARLLAAVQAQLAAVGGGRPVYLLLDEVHHADESSANLFHFLARQARALRLMLVATCREDAVHAGAPVQMLLAHLDCERLARGVRVQRLDLAATREQLADLLGTAPSEALAAQFYRSTDGSPFYTEELARAFKESGHLRVAGDPAGAVRERVARLGGRVVALLEAAAVAGRRFDVEVVKPATGLSGHEALAALEQVLEARIVDEDGAGHHFHHSLVREALYAALPAPRRAALHRAIADALEARAAASPGGVEDAAAALAHHRAAADQPERAFRHLLTAGHRAAARTGLREASGFYERALACADLAGASGPARLEVYEALGQVQLALADLPGALRSFELAAGVADLAGWRPGPEQRVRARRGAALALLAGGRGADAREQLEAALADAEAGGGDERAETLHLLAQLAWHEGRPREARQHALRCAEEARALGDPALAGRGLDLAALAAAELGEPPPEERPAPAEPGPEQPFDVHLVLWEHALAGDRPLPALAAQVDAFRARAAGRQAPLALATARAMAGAIALAAGRLDLAEAELREARALFQRGGSALGEAFALDRLGALLTLRGSVEEGMAVLGEGVLAAERAPLRRHALCRLHATVAHNRLEAGAIYAAEDALREASGLLARHGDCAVCHALFRPELVRVELARGRPAAAAAAASELEALAAHPGGRALAALARRARGRVLAAEERHGPAAAALREAAGAFAALGAAVDAARAEELAARALRAGGMPEQVAEADALSRRAAAALAAAGVAPER</sequence>
<dbReference type="InterPro" id="IPR036388">
    <property type="entry name" value="WH-like_DNA-bd_sf"/>
</dbReference>
<dbReference type="Proteomes" id="UP000503640">
    <property type="component" value="Unassembled WGS sequence"/>
</dbReference>
<protein>
    <recommendedName>
        <fullName evidence="3">Bacterial transcriptional activator domain-containing protein</fullName>
    </recommendedName>
</protein>
<dbReference type="GO" id="GO:0005524">
    <property type="term" value="F:ATP binding"/>
    <property type="evidence" value="ECO:0007669"/>
    <property type="project" value="UniProtKB-KW"/>
</dbReference>
<keyword evidence="1" id="KW-0547">Nucleotide-binding</keyword>